<organism evidence="2 3">
    <name type="scientific">Amphiprion percula</name>
    <name type="common">Orange clownfish</name>
    <name type="synonym">Lutjanus percula</name>
    <dbReference type="NCBI Taxonomy" id="161767"/>
    <lineage>
        <taxon>Eukaryota</taxon>
        <taxon>Metazoa</taxon>
        <taxon>Chordata</taxon>
        <taxon>Craniata</taxon>
        <taxon>Vertebrata</taxon>
        <taxon>Euteleostomi</taxon>
        <taxon>Actinopterygii</taxon>
        <taxon>Neopterygii</taxon>
        <taxon>Teleostei</taxon>
        <taxon>Neoteleostei</taxon>
        <taxon>Acanthomorphata</taxon>
        <taxon>Ovalentaria</taxon>
        <taxon>Pomacentridae</taxon>
        <taxon>Amphiprion</taxon>
    </lineage>
</organism>
<proteinExistence type="predicted"/>
<accession>A0A3P8S823</accession>
<dbReference type="PANTHER" id="PTHR46791">
    <property type="entry name" value="EXPRESSED PROTEIN"/>
    <property type="match status" value="1"/>
</dbReference>
<name>A0A3P8S823_AMPPE</name>
<sequence>DLLQYLERSEEQLRRHQDLTSAMLQNIQRPRPDHCYAPEHSRDQDLTSAMLQNIQRMDENSNTLVGLMGCTVYNISSVLLIYMRDLGFTWAAISRMLSVNNRTLYDHRLQLGLVDYGNFTNISDDDLDRLIAEVLSQTPGSGETYVTGSLRGRGIRVQRWRVRERLRIADPVGRALRGRRAIQRRVYNNSVPNQVWHVDTNHKLNPWGFVFHGGIDGYSRCITYLRCCTDNRASTALQLFQGAVDLFGLPHHVRGDAGRENVDIARFMIENRGANRGSFMVGRSVHNQRIERLWGELNRVVSAYFKDLFIFMENVAVLDSTDPVHIRALHHVYLPRINRSIDEFTSQWNHHSLRTMESNSPLQLWTVGMLWLHEDQTLNHKQQDWTTLLHFNQCSFSRNSLCLNNLFIMCTVVLQHQELFSKYYCYV</sequence>
<dbReference type="STRING" id="161767.ENSAPEP00000007784"/>
<dbReference type="OMA" id="HERPSTI"/>
<dbReference type="InterPro" id="IPR012337">
    <property type="entry name" value="RNaseH-like_sf"/>
</dbReference>
<evidence type="ECO:0000313" key="2">
    <source>
        <dbReference type="Ensembl" id="ENSAPEP00000007784.1"/>
    </source>
</evidence>
<evidence type="ECO:0000313" key="3">
    <source>
        <dbReference type="Proteomes" id="UP000265080"/>
    </source>
</evidence>
<reference evidence="2 3" key="1">
    <citation type="submission" date="2018-03" db="EMBL/GenBank/DDBJ databases">
        <title>Finding Nemo's genes: A chromosome-scale reference assembly of the genome of the orange clownfish Amphiprion percula.</title>
        <authorList>
            <person name="Lehmann R."/>
        </authorList>
    </citation>
    <scope>NUCLEOTIDE SEQUENCE</scope>
</reference>
<dbReference type="InterPro" id="IPR001584">
    <property type="entry name" value="Integrase_cat-core"/>
</dbReference>
<dbReference type="Ensembl" id="ENSAPET00000008012.1">
    <property type="protein sequence ID" value="ENSAPEP00000007784.1"/>
    <property type="gene ID" value="ENSAPEG00000005609.1"/>
</dbReference>
<dbReference type="GeneTree" id="ENSGT00940000165266"/>
<dbReference type="Gene3D" id="3.30.420.10">
    <property type="entry name" value="Ribonuclease H-like superfamily/Ribonuclease H"/>
    <property type="match status" value="1"/>
</dbReference>
<feature type="domain" description="Integrase catalytic" evidence="1">
    <location>
        <begin position="188"/>
        <end position="369"/>
    </location>
</feature>
<dbReference type="AlphaFoldDB" id="A0A3P8S823"/>
<evidence type="ECO:0000259" key="1">
    <source>
        <dbReference type="PROSITE" id="PS50994"/>
    </source>
</evidence>
<dbReference type="PANTHER" id="PTHR46791:SF4">
    <property type="match status" value="1"/>
</dbReference>
<reference evidence="2" key="2">
    <citation type="submission" date="2025-08" db="UniProtKB">
        <authorList>
            <consortium name="Ensembl"/>
        </authorList>
    </citation>
    <scope>IDENTIFICATION</scope>
</reference>
<dbReference type="Pfam" id="PF24764">
    <property type="entry name" value="rva_4"/>
    <property type="match status" value="1"/>
</dbReference>
<reference evidence="2" key="3">
    <citation type="submission" date="2025-09" db="UniProtKB">
        <authorList>
            <consortium name="Ensembl"/>
        </authorList>
    </citation>
    <scope>IDENTIFICATION</scope>
</reference>
<dbReference type="Proteomes" id="UP000265080">
    <property type="component" value="Chromosome 1"/>
</dbReference>
<dbReference type="InterPro" id="IPR036397">
    <property type="entry name" value="RNaseH_sf"/>
</dbReference>
<keyword evidence="3" id="KW-1185">Reference proteome</keyword>
<dbReference type="InterPro" id="IPR058913">
    <property type="entry name" value="Integrase_dom_put"/>
</dbReference>
<dbReference type="SUPFAM" id="SSF53098">
    <property type="entry name" value="Ribonuclease H-like"/>
    <property type="match status" value="1"/>
</dbReference>
<dbReference type="PROSITE" id="PS50994">
    <property type="entry name" value="INTEGRASE"/>
    <property type="match status" value="1"/>
</dbReference>
<dbReference type="GO" id="GO:0003676">
    <property type="term" value="F:nucleic acid binding"/>
    <property type="evidence" value="ECO:0007669"/>
    <property type="project" value="InterPro"/>
</dbReference>
<dbReference type="GO" id="GO:0015074">
    <property type="term" value="P:DNA integration"/>
    <property type="evidence" value="ECO:0007669"/>
    <property type="project" value="InterPro"/>
</dbReference>
<protein>
    <recommendedName>
        <fullName evidence="1">Integrase catalytic domain-containing protein</fullName>
    </recommendedName>
</protein>